<dbReference type="Gene3D" id="3.30.800.10">
    <property type="entry name" value="Phosphatidylinositol Phosphate Kinase II Beta"/>
    <property type="match status" value="1"/>
</dbReference>
<organism evidence="1">
    <name type="scientific">marine metagenome</name>
    <dbReference type="NCBI Taxonomy" id="408172"/>
    <lineage>
        <taxon>unclassified sequences</taxon>
        <taxon>metagenomes</taxon>
        <taxon>ecological metagenomes</taxon>
    </lineage>
</organism>
<proteinExistence type="predicted"/>
<dbReference type="InterPro" id="IPR027484">
    <property type="entry name" value="PInositol-4-P-5-kinase_N"/>
</dbReference>
<evidence type="ECO:0000313" key="1">
    <source>
        <dbReference type="EMBL" id="SVA43810.1"/>
    </source>
</evidence>
<gene>
    <name evidence="1" type="ORF">METZ01_LOCUS96664</name>
</gene>
<dbReference type="SUPFAM" id="SSF56104">
    <property type="entry name" value="SAICAR synthase-like"/>
    <property type="match status" value="1"/>
</dbReference>
<dbReference type="AlphaFoldDB" id="A0A381VU32"/>
<accession>A0A381VU32</accession>
<dbReference type="EMBL" id="UINC01009788">
    <property type="protein sequence ID" value="SVA43810.1"/>
    <property type="molecule type" value="Genomic_DNA"/>
</dbReference>
<sequence>MYHDNTTEHFLKIGLQSSLKNTGIYRKMVDKIQHIDTYNLKSGNYEWKFKCYNRRRFEKIRNFFQIDLNSYIQSLCNENMIIGKIYPKSGAKFW</sequence>
<feature type="non-terminal residue" evidence="1">
    <location>
        <position position="94"/>
    </location>
</feature>
<protein>
    <submittedName>
        <fullName evidence="1">Uncharacterized protein</fullName>
    </submittedName>
</protein>
<reference evidence="1" key="1">
    <citation type="submission" date="2018-05" db="EMBL/GenBank/DDBJ databases">
        <authorList>
            <person name="Lanie J.A."/>
            <person name="Ng W.-L."/>
            <person name="Kazmierczak K.M."/>
            <person name="Andrzejewski T.M."/>
            <person name="Davidsen T.M."/>
            <person name="Wayne K.J."/>
            <person name="Tettelin H."/>
            <person name="Glass J.I."/>
            <person name="Rusch D."/>
            <person name="Podicherti R."/>
            <person name="Tsui H.-C.T."/>
            <person name="Winkler M.E."/>
        </authorList>
    </citation>
    <scope>NUCLEOTIDE SEQUENCE</scope>
</reference>
<name>A0A381VU32_9ZZZZ</name>